<keyword evidence="10" id="KW-0460">Magnesium</keyword>
<dbReference type="Gene3D" id="2.70.150.10">
    <property type="entry name" value="Calcium-transporting ATPase, cytoplasmic transduction domain A"/>
    <property type="match status" value="1"/>
</dbReference>
<dbReference type="PANTHER" id="PTHR43520:SF5">
    <property type="entry name" value="CATION-TRANSPORTING P-TYPE ATPASE-RELATED"/>
    <property type="match status" value="1"/>
</dbReference>
<dbReference type="Gene3D" id="3.30.70.100">
    <property type="match status" value="1"/>
</dbReference>
<dbReference type="InterPro" id="IPR001757">
    <property type="entry name" value="P_typ_ATPase"/>
</dbReference>
<keyword evidence="8 15" id="KW-0547">Nucleotide-binding</keyword>
<evidence type="ECO:0000313" key="18">
    <source>
        <dbReference type="Proteomes" id="UP001365846"/>
    </source>
</evidence>
<dbReference type="SUPFAM" id="SSF81665">
    <property type="entry name" value="Calcium ATPase, transmembrane domain M"/>
    <property type="match status" value="1"/>
</dbReference>
<sequence>MQAALTHGPAARSFPHRPEEAATQPDWLLLDDPAEWPMFGRPVEGDGADGRWESQVVVEGMHCAACALSVEEAVGRVPGVECVEVNAASHRARIVWSSAVVKPSRWFEASAAAGYALVPAGDMSARGRRSREARLALWRWLVAGFCMMQVMMYAYPAYIAQPGDMSADAAQLLRWASWVLTLPVMLFSCGPFFRSAWRDLRARRIGMDLPVSLGIAIAFIVSTSATFDAGGALGHEVYFDSLTMFVFFLLTGRWLETRLRDRTAGALEALMNRLPDSVERLGEGGVFTRVSVRRLAVGDVIRVLPGEAFPADGVVIAGDTSADEALLTGESRPVPRLCGDRVLAGSHNIASAVRVRIESIGQGTRFAQIVALMESASLQKPRLAQLADRAARPFLFAVLVAAALAAALWWHIDSGKALMVAVSVLIVTCPCALSLATPAAMLASAGSLARHGVMVHNLQALETLASVDTVVFDKTGTLTREVPRLERVYCRKGLRPGDAVELAAALAAQSLHPASRALVNAWNGQFRSPPSWDLVEAKEHAGEGIAGRLRRRCEAGGKVRAVRLGAAAFCGVEPLQSAAAQVHLADEEGWIASFVLAEDLRADAASVVAELERQGLSVQLLSGDRDAAAKEVAQRAGIRNASGECLPEEKLRVLRQRQAQGHRVVMVGDGLNDGPVIAQADASFAFGDAVPLTQARADFIVMGGELSAIVQTIAQAKRTLRVVRQNLWWAGGYNALCVPLALAGWLPPWLAGLGMAASSLFVVLNAARLAHVAHPANGANGANAALQPGA</sequence>
<dbReference type="InterPro" id="IPR023298">
    <property type="entry name" value="ATPase_P-typ_TM_dom_sf"/>
</dbReference>
<evidence type="ECO:0000313" key="17">
    <source>
        <dbReference type="EMBL" id="MEJ8809457.1"/>
    </source>
</evidence>
<dbReference type="InterPro" id="IPR006121">
    <property type="entry name" value="HMA_dom"/>
</dbReference>
<dbReference type="NCBIfam" id="TIGR01525">
    <property type="entry name" value="ATPase-IB_hvy"/>
    <property type="match status" value="1"/>
</dbReference>
<dbReference type="RefSeq" id="WP_340354806.1">
    <property type="nucleotide sequence ID" value="NZ_JBBKZU010000001.1"/>
</dbReference>
<keyword evidence="3" id="KW-0813">Transport</keyword>
<dbReference type="Gene3D" id="3.40.50.1000">
    <property type="entry name" value="HAD superfamily/HAD-like"/>
    <property type="match status" value="1"/>
</dbReference>
<evidence type="ECO:0000256" key="6">
    <source>
        <dbReference type="ARBA" id="ARBA00022692"/>
    </source>
</evidence>
<evidence type="ECO:0000259" key="16">
    <source>
        <dbReference type="PROSITE" id="PS50846"/>
    </source>
</evidence>
<dbReference type="InterPro" id="IPR036163">
    <property type="entry name" value="HMA_dom_sf"/>
</dbReference>
<keyword evidence="18" id="KW-1185">Reference proteome</keyword>
<dbReference type="Pfam" id="PF00702">
    <property type="entry name" value="Hydrolase"/>
    <property type="match status" value="1"/>
</dbReference>
<reference evidence="17 18" key="1">
    <citation type="submission" date="2024-03" db="EMBL/GenBank/DDBJ databases">
        <title>Novel species of the genus Variovorax.</title>
        <authorList>
            <person name="Liu Q."/>
            <person name="Xin Y.-H."/>
        </authorList>
    </citation>
    <scope>NUCLEOTIDE SEQUENCE [LARGE SCALE GENOMIC DNA]</scope>
    <source>
        <strain evidence="17 18">KACC 18899</strain>
    </source>
</reference>
<keyword evidence="12 15" id="KW-1133">Transmembrane helix</keyword>
<keyword evidence="14 15" id="KW-0472">Membrane</keyword>
<evidence type="ECO:0000256" key="3">
    <source>
        <dbReference type="ARBA" id="ARBA00022448"/>
    </source>
</evidence>
<feature type="transmembrane region" description="Helical" evidence="15">
    <location>
        <begin position="136"/>
        <end position="155"/>
    </location>
</feature>
<keyword evidence="11" id="KW-1278">Translocase</keyword>
<protein>
    <submittedName>
        <fullName evidence="17">Cation-translocating P-type ATPase</fullName>
    </submittedName>
</protein>
<dbReference type="SUPFAM" id="SSF56784">
    <property type="entry name" value="HAD-like"/>
    <property type="match status" value="1"/>
</dbReference>
<evidence type="ECO:0000256" key="5">
    <source>
        <dbReference type="ARBA" id="ARBA00022553"/>
    </source>
</evidence>
<dbReference type="SUPFAM" id="SSF55008">
    <property type="entry name" value="HMA, heavy metal-associated domain"/>
    <property type="match status" value="1"/>
</dbReference>
<feature type="transmembrane region" description="Helical" evidence="15">
    <location>
        <begin position="418"/>
        <end position="442"/>
    </location>
</feature>
<dbReference type="InterPro" id="IPR059000">
    <property type="entry name" value="ATPase_P-type_domA"/>
</dbReference>
<evidence type="ECO:0000256" key="1">
    <source>
        <dbReference type="ARBA" id="ARBA00004651"/>
    </source>
</evidence>
<dbReference type="Pfam" id="PF00403">
    <property type="entry name" value="HMA"/>
    <property type="match status" value="1"/>
</dbReference>
<evidence type="ECO:0000256" key="13">
    <source>
        <dbReference type="ARBA" id="ARBA00023065"/>
    </source>
</evidence>
<dbReference type="PROSITE" id="PS50846">
    <property type="entry name" value="HMA_2"/>
    <property type="match status" value="1"/>
</dbReference>
<dbReference type="SUPFAM" id="SSF81653">
    <property type="entry name" value="Calcium ATPase, transduction domain A"/>
    <property type="match status" value="1"/>
</dbReference>
<dbReference type="PRINTS" id="PR00119">
    <property type="entry name" value="CATATPASE"/>
</dbReference>
<evidence type="ECO:0000256" key="4">
    <source>
        <dbReference type="ARBA" id="ARBA00022475"/>
    </source>
</evidence>
<feature type="domain" description="HMA" evidence="16">
    <location>
        <begin position="52"/>
        <end position="118"/>
    </location>
</feature>
<comment type="caution">
    <text evidence="17">The sequence shown here is derived from an EMBL/GenBank/DDBJ whole genome shotgun (WGS) entry which is preliminary data.</text>
</comment>
<organism evidence="17 18">
    <name type="scientific">Variovorax ureilyticus</name>
    <dbReference type="NCBI Taxonomy" id="1836198"/>
    <lineage>
        <taxon>Bacteria</taxon>
        <taxon>Pseudomonadati</taxon>
        <taxon>Pseudomonadota</taxon>
        <taxon>Betaproteobacteria</taxon>
        <taxon>Burkholderiales</taxon>
        <taxon>Comamonadaceae</taxon>
        <taxon>Variovorax</taxon>
    </lineage>
</organism>
<evidence type="ECO:0000256" key="15">
    <source>
        <dbReference type="RuleBase" id="RU362081"/>
    </source>
</evidence>
<dbReference type="PROSITE" id="PS00154">
    <property type="entry name" value="ATPASE_E1_E2"/>
    <property type="match status" value="1"/>
</dbReference>
<keyword evidence="9 15" id="KW-0067">ATP-binding</keyword>
<dbReference type="InterPro" id="IPR023299">
    <property type="entry name" value="ATPase_P-typ_cyto_dom_N"/>
</dbReference>
<feature type="transmembrane region" description="Helical" evidence="15">
    <location>
        <begin position="394"/>
        <end position="412"/>
    </location>
</feature>
<feature type="transmembrane region" description="Helical" evidence="15">
    <location>
        <begin position="727"/>
        <end position="743"/>
    </location>
</feature>
<dbReference type="Pfam" id="PF00122">
    <property type="entry name" value="E1-E2_ATPase"/>
    <property type="match status" value="1"/>
</dbReference>
<evidence type="ECO:0000256" key="14">
    <source>
        <dbReference type="ARBA" id="ARBA00023136"/>
    </source>
</evidence>
<dbReference type="Proteomes" id="UP001365846">
    <property type="component" value="Unassembled WGS sequence"/>
</dbReference>
<dbReference type="InterPro" id="IPR023214">
    <property type="entry name" value="HAD_sf"/>
</dbReference>
<evidence type="ECO:0000256" key="8">
    <source>
        <dbReference type="ARBA" id="ARBA00022741"/>
    </source>
</evidence>
<gene>
    <name evidence="17" type="ORF">WKW77_00150</name>
</gene>
<dbReference type="InterPro" id="IPR018303">
    <property type="entry name" value="ATPase_P-typ_P_site"/>
</dbReference>
<dbReference type="CDD" id="cd00371">
    <property type="entry name" value="HMA"/>
    <property type="match status" value="1"/>
</dbReference>
<keyword evidence="6 15" id="KW-0812">Transmembrane</keyword>
<keyword evidence="7 15" id="KW-0479">Metal-binding</keyword>
<evidence type="ECO:0000256" key="10">
    <source>
        <dbReference type="ARBA" id="ARBA00022842"/>
    </source>
</evidence>
<comment type="subcellular location">
    <subcellularLocation>
        <location evidence="1">Cell membrane</location>
        <topology evidence="1">Multi-pass membrane protein</topology>
    </subcellularLocation>
</comment>
<evidence type="ECO:0000256" key="2">
    <source>
        <dbReference type="ARBA" id="ARBA00006024"/>
    </source>
</evidence>
<proteinExistence type="inferred from homology"/>
<dbReference type="NCBIfam" id="TIGR01494">
    <property type="entry name" value="ATPase_P-type"/>
    <property type="match status" value="2"/>
</dbReference>
<evidence type="ECO:0000256" key="11">
    <source>
        <dbReference type="ARBA" id="ARBA00022967"/>
    </source>
</evidence>
<keyword evidence="13" id="KW-0406">Ion transport</keyword>
<dbReference type="PANTHER" id="PTHR43520">
    <property type="entry name" value="ATP7, ISOFORM B"/>
    <property type="match status" value="1"/>
</dbReference>
<feature type="transmembrane region" description="Helical" evidence="15">
    <location>
        <begin position="175"/>
        <end position="193"/>
    </location>
</feature>
<comment type="similarity">
    <text evidence="2 15">Belongs to the cation transport ATPase (P-type) (TC 3.A.3) family. Type IB subfamily.</text>
</comment>
<dbReference type="InterPro" id="IPR008250">
    <property type="entry name" value="ATPase_P-typ_transduc_dom_A_sf"/>
</dbReference>
<dbReference type="Gene3D" id="3.40.1110.10">
    <property type="entry name" value="Calcium-transporting ATPase, cytoplasmic domain N"/>
    <property type="match status" value="1"/>
</dbReference>
<accession>A0ABU8V734</accession>
<evidence type="ECO:0000256" key="7">
    <source>
        <dbReference type="ARBA" id="ARBA00022723"/>
    </source>
</evidence>
<dbReference type="InterPro" id="IPR036412">
    <property type="entry name" value="HAD-like_sf"/>
</dbReference>
<dbReference type="InterPro" id="IPR027256">
    <property type="entry name" value="P-typ_ATPase_IB"/>
</dbReference>
<feature type="transmembrane region" description="Helical" evidence="15">
    <location>
        <begin position="205"/>
        <end position="225"/>
    </location>
</feature>
<keyword evidence="5" id="KW-0597">Phosphoprotein</keyword>
<dbReference type="EMBL" id="JBBKZU010000001">
    <property type="protein sequence ID" value="MEJ8809457.1"/>
    <property type="molecule type" value="Genomic_DNA"/>
</dbReference>
<keyword evidence="4 15" id="KW-1003">Cell membrane</keyword>
<name>A0ABU8V734_9BURK</name>
<feature type="transmembrane region" description="Helical" evidence="15">
    <location>
        <begin position="237"/>
        <end position="255"/>
    </location>
</feature>
<evidence type="ECO:0000256" key="12">
    <source>
        <dbReference type="ARBA" id="ARBA00022989"/>
    </source>
</evidence>
<evidence type="ECO:0000256" key="9">
    <source>
        <dbReference type="ARBA" id="ARBA00022840"/>
    </source>
</evidence>
<dbReference type="CDD" id="cd02079">
    <property type="entry name" value="P-type_ATPase_HM"/>
    <property type="match status" value="1"/>
</dbReference>